<evidence type="ECO:0000259" key="4">
    <source>
        <dbReference type="PROSITE" id="PS51762"/>
    </source>
</evidence>
<name>A0A4Q7NWL4_9ACTN</name>
<feature type="signal peptide" evidence="3">
    <location>
        <begin position="1"/>
        <end position="42"/>
    </location>
</feature>
<comment type="caution">
    <text evidence="5">The sequence shown here is derived from an EMBL/GenBank/DDBJ whole genome shotgun (WGS) entry which is preliminary data.</text>
</comment>
<protein>
    <submittedName>
        <fullName evidence="5">Malectin (Di-glucose binding ER protein)</fullName>
    </submittedName>
</protein>
<dbReference type="Gene3D" id="2.60.60.40">
    <property type="match status" value="1"/>
</dbReference>
<evidence type="ECO:0000313" key="5">
    <source>
        <dbReference type="EMBL" id="RZS91597.1"/>
    </source>
</evidence>
<dbReference type="AlphaFoldDB" id="A0A4Q7NWL4"/>
<keyword evidence="6" id="KW-1185">Reference proteome</keyword>
<dbReference type="Gene3D" id="2.60.120.200">
    <property type="match status" value="1"/>
</dbReference>
<dbReference type="Gene3D" id="2.60.120.430">
    <property type="entry name" value="Galactose-binding lectin"/>
    <property type="match status" value="1"/>
</dbReference>
<evidence type="ECO:0000256" key="2">
    <source>
        <dbReference type="SAM" id="MobiDB-lite"/>
    </source>
</evidence>
<dbReference type="GO" id="GO:0004553">
    <property type="term" value="F:hydrolase activity, hydrolyzing O-glycosyl compounds"/>
    <property type="evidence" value="ECO:0007669"/>
    <property type="project" value="InterPro"/>
</dbReference>
<comment type="similarity">
    <text evidence="1">Belongs to the glycosyl hydrolase 16 family.</text>
</comment>
<reference evidence="5 6" key="1">
    <citation type="submission" date="2019-02" db="EMBL/GenBank/DDBJ databases">
        <title>Genomic Encyclopedia of Type Strains, Phase IV (KMG-IV): sequencing the most valuable type-strain genomes for metagenomic binning, comparative biology and taxonomic classification.</title>
        <authorList>
            <person name="Goeker M."/>
        </authorList>
    </citation>
    <scope>NUCLEOTIDE SEQUENCE [LARGE SCALE GENOMIC DNA]</scope>
    <source>
        <strain evidence="5 6">DSM 45622</strain>
    </source>
</reference>
<accession>A0A4Q7NWL4</accession>
<keyword evidence="3" id="KW-0732">Signal</keyword>
<proteinExistence type="inferred from homology"/>
<dbReference type="EMBL" id="SGXD01000001">
    <property type="protein sequence ID" value="RZS91597.1"/>
    <property type="molecule type" value="Genomic_DNA"/>
</dbReference>
<gene>
    <name evidence="5" type="ORF">EV189_0844</name>
</gene>
<dbReference type="GO" id="GO:0005975">
    <property type="term" value="P:carbohydrate metabolic process"/>
    <property type="evidence" value="ECO:0007669"/>
    <property type="project" value="InterPro"/>
</dbReference>
<feature type="region of interest" description="Disordered" evidence="2">
    <location>
        <begin position="171"/>
        <end position="269"/>
    </location>
</feature>
<dbReference type="InterPro" id="IPR013320">
    <property type="entry name" value="ConA-like_dom_sf"/>
</dbReference>
<dbReference type="Pfam" id="PF16841">
    <property type="entry name" value="CBM60"/>
    <property type="match status" value="1"/>
</dbReference>
<evidence type="ECO:0000256" key="3">
    <source>
        <dbReference type="SAM" id="SignalP"/>
    </source>
</evidence>
<dbReference type="InterPro" id="IPR031768">
    <property type="entry name" value="CBM60_xylan-bd"/>
</dbReference>
<evidence type="ECO:0000313" key="6">
    <source>
        <dbReference type="Proteomes" id="UP000293638"/>
    </source>
</evidence>
<feature type="chain" id="PRO_5021005836" evidence="3">
    <location>
        <begin position="43"/>
        <end position="677"/>
    </location>
</feature>
<organism evidence="5 6">
    <name type="scientific">Motilibacter rhizosphaerae</name>
    <dbReference type="NCBI Taxonomy" id="598652"/>
    <lineage>
        <taxon>Bacteria</taxon>
        <taxon>Bacillati</taxon>
        <taxon>Actinomycetota</taxon>
        <taxon>Actinomycetes</taxon>
        <taxon>Motilibacterales</taxon>
        <taxon>Motilibacteraceae</taxon>
        <taxon>Motilibacter</taxon>
    </lineage>
</organism>
<evidence type="ECO:0000256" key="1">
    <source>
        <dbReference type="ARBA" id="ARBA00006865"/>
    </source>
</evidence>
<dbReference type="CDD" id="cd08023">
    <property type="entry name" value="GH16_laminarinase_like"/>
    <property type="match status" value="1"/>
</dbReference>
<dbReference type="PROSITE" id="PS51762">
    <property type="entry name" value="GH16_2"/>
    <property type="match status" value="1"/>
</dbReference>
<sequence length="677" mass="68604">MRRPSMLAAPSVRAGRATAAGACLATVSIAVGSLVQAPSAGAAQVATLEAEAMSYPGGTGAVYADAKASAGRELMLWSTASAAGRVRPSSPGTLVLTARGQLCNGAPQVQVLVDGTPAATITVSATSWRDYLVPGLRTAAPHAVVVRYVNDARTATCDRNVLLDRVTVVTTPSSATTPSRPTGASASPGATSSARASATSSSAVPLPPATTGAATATPSTTTPSTTTPSTTTPSTTTPSTTTPSTTTAMPSTTTATSAPAPGASGAAPLAPGAWQVRMTAGSTPVTDALGRTWSPASGLSGGAPTPVWGGIAGSSSEALYKSARLGVRDWTVRVPAAGTYAVDILTTDATGDRPGDRVFDVTASDGTAATTALATGVDIVGTAGGWWAYHVTGRVAVASGTLVVHFVPRRGETLVTALCVTSAGGLDLGPTTTDDFTGPAGAAPSASWVPRVGSGPWGSGELEAYTASRSNSALDGAGHLAITARRESWSDAYGSRAYTSARLETKGRLTFTYGRVEARMLVPGGAGLWPAFWSLGSDIDAVDWPRSGELDVMESLGSQPDTVYGHLHSLGDATDATGWQGQHVSDIGRGFAPGTPVAGAWHTYQMEVTPEYVTFGVDGRQYFTATRTDMRPGQAWPVGKPYYLVLDLAVGGDWGGAPDASTPFPATMLVDSVTLRP</sequence>
<dbReference type="InterPro" id="IPR000757">
    <property type="entry name" value="Beta-glucanase-like"/>
</dbReference>
<dbReference type="Pfam" id="PF00722">
    <property type="entry name" value="Glyco_hydro_16"/>
    <property type="match status" value="1"/>
</dbReference>
<dbReference type="Proteomes" id="UP000293638">
    <property type="component" value="Unassembled WGS sequence"/>
</dbReference>
<dbReference type="OrthoDB" id="9809583at2"/>
<dbReference type="SUPFAM" id="SSF49899">
    <property type="entry name" value="Concanavalin A-like lectins/glucanases"/>
    <property type="match status" value="1"/>
</dbReference>
<dbReference type="PANTHER" id="PTHR10963">
    <property type="entry name" value="GLYCOSYL HYDROLASE-RELATED"/>
    <property type="match status" value="1"/>
</dbReference>
<dbReference type="PANTHER" id="PTHR10963:SF55">
    <property type="entry name" value="GLYCOSIDE HYDROLASE FAMILY 16 PROTEIN"/>
    <property type="match status" value="1"/>
</dbReference>
<dbReference type="InterPro" id="IPR050546">
    <property type="entry name" value="Glycosyl_Hydrlase_16"/>
</dbReference>
<feature type="domain" description="GH16" evidence="4">
    <location>
        <begin position="421"/>
        <end position="677"/>
    </location>
</feature>